<dbReference type="Pfam" id="PF01466">
    <property type="entry name" value="Skp1"/>
    <property type="match status" value="1"/>
</dbReference>
<evidence type="ECO:0000256" key="5">
    <source>
        <dbReference type="SAM" id="MobiDB-lite"/>
    </source>
</evidence>
<evidence type="ECO:0000259" key="6">
    <source>
        <dbReference type="Pfam" id="PF01466"/>
    </source>
</evidence>
<feature type="domain" description="SKP1 component dimerisation" evidence="6">
    <location>
        <begin position="147"/>
        <end position="194"/>
    </location>
</feature>
<reference evidence="8 9" key="1">
    <citation type="journal article" date="2023" name="G3 (Bethesda)">
        <title>A haplotype-resolved chromosome-scale genome for Quercus rubra L. provides insights into the genetics of adaptive traits for red oak species.</title>
        <authorList>
            <person name="Kapoor B."/>
            <person name="Jenkins J."/>
            <person name="Schmutz J."/>
            <person name="Zhebentyayeva T."/>
            <person name="Kuelheim C."/>
            <person name="Coggeshall M."/>
            <person name="Heim C."/>
            <person name="Lasky J.R."/>
            <person name="Leites L."/>
            <person name="Islam-Faridi N."/>
            <person name="Romero-Severson J."/>
            <person name="DeLeo V.L."/>
            <person name="Lucas S.M."/>
            <person name="Lazic D."/>
            <person name="Gailing O."/>
            <person name="Carlson J."/>
            <person name="Staton M."/>
        </authorList>
    </citation>
    <scope>NUCLEOTIDE SEQUENCE [LARGE SCALE GENOMIC DNA]</scope>
    <source>
        <strain evidence="8">Pseudo-F2</strain>
    </source>
</reference>
<sequence>MANGENQNPNPNPIEATPGAAARTITLKTADGEIFEVEEAVAMEFATVKSFFEDDAVSATTPMPLPNVSGSALSRVITYCRRSLEIRSKLPSPSPAASAAEAVGEGDLEAEKTAKQERKDFEAEFLKDESNEDVKELILAANYLNIKELLDFLCRSVAVRIQNKSVEYVRKFFAIEGDYTPEEEARMREENAWAFEGVDED</sequence>
<comment type="subunit">
    <text evidence="4">Part of a SCF (SKP1-cullin-F-box) protein ligase complex.</text>
</comment>
<comment type="similarity">
    <text evidence="2 4">Belongs to the SKP1 family.</text>
</comment>
<keyword evidence="3 4" id="KW-0833">Ubl conjugation pathway</keyword>
<dbReference type="SUPFAM" id="SSF81382">
    <property type="entry name" value="Skp1 dimerisation domain-like"/>
    <property type="match status" value="1"/>
</dbReference>
<dbReference type="InterPro" id="IPR001232">
    <property type="entry name" value="SKP1-like"/>
</dbReference>
<dbReference type="PANTHER" id="PTHR11165">
    <property type="entry name" value="SKP1"/>
    <property type="match status" value="1"/>
</dbReference>
<dbReference type="PIRSF" id="PIRSF028729">
    <property type="entry name" value="E3_ubiquit_lig_SCF_Skp"/>
    <property type="match status" value="1"/>
</dbReference>
<comment type="caution">
    <text evidence="8">The sequence shown here is derived from an EMBL/GenBank/DDBJ whole genome shotgun (WGS) entry which is preliminary data.</text>
</comment>
<dbReference type="EMBL" id="JAXUIC010000004">
    <property type="protein sequence ID" value="KAK4594837.1"/>
    <property type="molecule type" value="Genomic_DNA"/>
</dbReference>
<evidence type="ECO:0000313" key="9">
    <source>
        <dbReference type="Proteomes" id="UP001324115"/>
    </source>
</evidence>
<evidence type="ECO:0000313" key="8">
    <source>
        <dbReference type="EMBL" id="KAK4594837.1"/>
    </source>
</evidence>
<comment type="function">
    <text evidence="4">Involved in ubiquitination and subsequent proteasomal degradation of target proteins. Together with CUL1, RBX1 and a F-box protein, it forms a SCF E3 ubiquitin ligase complex. The functional specificity of this complex depends on the type of F-box protein. In the SCF complex, it serves as an adapter that links the F-box protein to CUL1.</text>
</comment>
<comment type="pathway">
    <text evidence="1 4">Protein modification; protein ubiquitination.</text>
</comment>
<protein>
    <recommendedName>
        <fullName evidence="4">SKP1-like protein</fullName>
    </recommendedName>
</protein>
<dbReference type="GO" id="GO:0009867">
    <property type="term" value="P:jasmonic acid mediated signaling pathway"/>
    <property type="evidence" value="ECO:0007669"/>
    <property type="project" value="UniProtKB-ARBA"/>
</dbReference>
<dbReference type="GO" id="GO:0006511">
    <property type="term" value="P:ubiquitin-dependent protein catabolic process"/>
    <property type="evidence" value="ECO:0007669"/>
    <property type="project" value="InterPro"/>
</dbReference>
<dbReference type="InterPro" id="IPR016897">
    <property type="entry name" value="SKP1"/>
</dbReference>
<dbReference type="SUPFAM" id="SSF54695">
    <property type="entry name" value="POZ domain"/>
    <property type="match status" value="1"/>
</dbReference>
<evidence type="ECO:0000256" key="1">
    <source>
        <dbReference type="ARBA" id="ARBA00004906"/>
    </source>
</evidence>
<evidence type="ECO:0000256" key="2">
    <source>
        <dbReference type="ARBA" id="ARBA00009993"/>
    </source>
</evidence>
<dbReference type="InterPro" id="IPR016073">
    <property type="entry name" value="Skp1_comp_POZ"/>
</dbReference>
<dbReference type="InterPro" id="IPR036296">
    <property type="entry name" value="SKP1-like_dim_sf"/>
</dbReference>
<dbReference type="InterPro" id="IPR016072">
    <property type="entry name" value="Skp1_comp_dimer"/>
</dbReference>
<name>A0AAN7J1T1_QUERU</name>
<dbReference type="Proteomes" id="UP001324115">
    <property type="component" value="Unassembled WGS sequence"/>
</dbReference>
<evidence type="ECO:0000256" key="3">
    <source>
        <dbReference type="ARBA" id="ARBA00022786"/>
    </source>
</evidence>
<dbReference type="Gene3D" id="3.30.710.10">
    <property type="entry name" value="Potassium Channel Kv1.1, Chain A"/>
    <property type="match status" value="1"/>
</dbReference>
<keyword evidence="9" id="KW-1185">Reference proteome</keyword>
<dbReference type="Pfam" id="PF03931">
    <property type="entry name" value="Skp1_POZ"/>
    <property type="match status" value="1"/>
</dbReference>
<dbReference type="GO" id="GO:0016567">
    <property type="term" value="P:protein ubiquitination"/>
    <property type="evidence" value="ECO:0007669"/>
    <property type="project" value="UniProtKB-UniRule"/>
</dbReference>
<dbReference type="InterPro" id="IPR011333">
    <property type="entry name" value="SKP1/BTB/POZ_sf"/>
</dbReference>
<organism evidence="8 9">
    <name type="scientific">Quercus rubra</name>
    <name type="common">Northern red oak</name>
    <name type="synonym">Quercus borealis</name>
    <dbReference type="NCBI Taxonomy" id="3512"/>
    <lineage>
        <taxon>Eukaryota</taxon>
        <taxon>Viridiplantae</taxon>
        <taxon>Streptophyta</taxon>
        <taxon>Embryophyta</taxon>
        <taxon>Tracheophyta</taxon>
        <taxon>Spermatophyta</taxon>
        <taxon>Magnoliopsida</taxon>
        <taxon>eudicotyledons</taxon>
        <taxon>Gunneridae</taxon>
        <taxon>Pentapetalae</taxon>
        <taxon>rosids</taxon>
        <taxon>fabids</taxon>
        <taxon>Fagales</taxon>
        <taxon>Fagaceae</taxon>
        <taxon>Quercus</taxon>
    </lineage>
</organism>
<dbReference type="SMART" id="SM00512">
    <property type="entry name" value="Skp1"/>
    <property type="match status" value="1"/>
</dbReference>
<gene>
    <name evidence="8" type="ORF">RGQ29_018530</name>
</gene>
<feature type="domain" description="SKP1 component POZ" evidence="7">
    <location>
        <begin position="24"/>
        <end position="82"/>
    </location>
</feature>
<proteinExistence type="inferred from homology"/>
<evidence type="ECO:0000256" key="4">
    <source>
        <dbReference type="PIRNR" id="PIRNR028729"/>
    </source>
</evidence>
<feature type="region of interest" description="Disordered" evidence="5">
    <location>
        <begin position="89"/>
        <end position="114"/>
    </location>
</feature>
<evidence type="ECO:0000259" key="7">
    <source>
        <dbReference type="Pfam" id="PF03931"/>
    </source>
</evidence>
<accession>A0AAN7J1T1</accession>
<dbReference type="AlphaFoldDB" id="A0AAN7J1T1"/>